<dbReference type="PANTHER" id="PTHR10555:SF170">
    <property type="entry name" value="FI18122P1"/>
    <property type="match status" value="1"/>
</dbReference>
<dbReference type="InterPro" id="IPR036871">
    <property type="entry name" value="PX_dom_sf"/>
</dbReference>
<dbReference type="Gene3D" id="3.30.1520.10">
    <property type="entry name" value="Phox-like domain"/>
    <property type="match status" value="1"/>
</dbReference>
<evidence type="ECO:0000256" key="1">
    <source>
        <dbReference type="SAM" id="MobiDB-lite"/>
    </source>
</evidence>
<feature type="region of interest" description="Disordered" evidence="1">
    <location>
        <begin position="121"/>
        <end position="203"/>
    </location>
</feature>
<dbReference type="GO" id="GO:0035091">
    <property type="term" value="F:phosphatidylinositol binding"/>
    <property type="evidence" value="ECO:0007669"/>
    <property type="project" value="InterPro"/>
</dbReference>
<dbReference type="PROSITE" id="PS50195">
    <property type="entry name" value="PX"/>
    <property type="match status" value="1"/>
</dbReference>
<feature type="compositionally biased region" description="Polar residues" evidence="1">
    <location>
        <begin position="175"/>
        <end position="185"/>
    </location>
</feature>
<comment type="caution">
    <text evidence="3">The sequence shown here is derived from an EMBL/GenBank/DDBJ whole genome shotgun (WGS) entry which is preliminary data.</text>
</comment>
<dbReference type="AlphaFoldDB" id="A0AAU9J7J5"/>
<dbReference type="Pfam" id="PF00787">
    <property type="entry name" value="PX"/>
    <property type="match status" value="1"/>
</dbReference>
<dbReference type="Proteomes" id="UP001162131">
    <property type="component" value="Unassembled WGS sequence"/>
</dbReference>
<keyword evidence="4" id="KW-1185">Reference proteome</keyword>
<name>A0AAU9J7J5_9CILI</name>
<gene>
    <name evidence="3" type="ORF">BSTOLATCC_MIC16782</name>
</gene>
<sequence>MEEKISSPTKPAESPFLNKLNDLFSKILGFENIDYQLKQEMFSKEFQNEELQVEEFTKYLDKAEIKRIEDVNQLESYIKEFKTQLKDCGEKNFNDAQTRSRMKTYMVLGGNLEDIKIDQLEESPKENENSTKSANEISNEEPNYEDFKTVSSSFEDENKNEPDKHISSEEIRSVYDTTIDSSFTREPSKTYKENRPNSTTQEEIKRSATIIPGLTAQNSQEPLSPGIYKIPALNLPSNELSSQTATVTVSNPNSDPKVYTLITSPLNWTVQRKIEDFTWFQNILTIAYPGVYIPPPLPTNVGKSKEDSLYKFKAFLQRFMNDIISHPLLKRSPIVHGFLKEDNKDKYKLFKRQSKKLKTPEKVELMFSVDNVSYCDISTSNDFSKNLNDYVHSAQTIQKNIKRLSDQFEEQLKNAVATIEKLAYSFQELAKIQEVFPQNKIQQEIYISLSQTFESCKNSDLERVKSVKEHINTFFKYSYNEVAQLKDLIKERENWNIEYVKNEKKVMGRKEKLWEQGDALKWWNSSEEAYMDIEKLKNDKELAFSKMLQKETQQLETIRNFYGYFNYKLQEEALRFFQNSAIRNCKNFKEFADQEASLGARDNDGWKELAEKLQNLEAELNNN</sequence>
<proteinExistence type="predicted"/>
<evidence type="ECO:0000259" key="2">
    <source>
        <dbReference type="PROSITE" id="PS50195"/>
    </source>
</evidence>
<feature type="compositionally biased region" description="Basic and acidic residues" evidence="1">
    <location>
        <begin position="156"/>
        <end position="173"/>
    </location>
</feature>
<dbReference type="PANTHER" id="PTHR10555">
    <property type="entry name" value="SORTING NEXIN"/>
    <property type="match status" value="1"/>
</dbReference>
<reference evidence="3" key="1">
    <citation type="submission" date="2021-09" db="EMBL/GenBank/DDBJ databases">
        <authorList>
            <consortium name="AG Swart"/>
            <person name="Singh M."/>
            <person name="Singh A."/>
            <person name="Seah K."/>
            <person name="Emmerich C."/>
        </authorList>
    </citation>
    <scope>NUCLEOTIDE SEQUENCE</scope>
    <source>
        <strain evidence="3">ATCC30299</strain>
    </source>
</reference>
<evidence type="ECO:0000313" key="3">
    <source>
        <dbReference type="EMBL" id="CAG9316674.1"/>
    </source>
</evidence>
<feature type="compositionally biased region" description="Basic and acidic residues" evidence="1">
    <location>
        <begin position="186"/>
        <end position="195"/>
    </location>
</feature>
<dbReference type="InterPro" id="IPR001683">
    <property type="entry name" value="PX_dom"/>
</dbReference>
<protein>
    <recommendedName>
        <fullName evidence="2">PX domain-containing protein</fullName>
    </recommendedName>
</protein>
<dbReference type="SMART" id="SM00312">
    <property type="entry name" value="PX"/>
    <property type="match status" value="1"/>
</dbReference>
<dbReference type="SUPFAM" id="SSF64268">
    <property type="entry name" value="PX domain"/>
    <property type="match status" value="1"/>
</dbReference>
<dbReference type="EMBL" id="CAJZBQ010000016">
    <property type="protein sequence ID" value="CAG9316674.1"/>
    <property type="molecule type" value="Genomic_DNA"/>
</dbReference>
<organism evidence="3 4">
    <name type="scientific">Blepharisma stoltei</name>
    <dbReference type="NCBI Taxonomy" id="1481888"/>
    <lineage>
        <taxon>Eukaryota</taxon>
        <taxon>Sar</taxon>
        <taxon>Alveolata</taxon>
        <taxon>Ciliophora</taxon>
        <taxon>Postciliodesmatophora</taxon>
        <taxon>Heterotrichea</taxon>
        <taxon>Heterotrichida</taxon>
        <taxon>Blepharismidae</taxon>
        <taxon>Blepharisma</taxon>
    </lineage>
</organism>
<accession>A0AAU9J7J5</accession>
<dbReference type="GO" id="GO:0005768">
    <property type="term" value="C:endosome"/>
    <property type="evidence" value="ECO:0007669"/>
    <property type="project" value="TreeGrafter"/>
</dbReference>
<evidence type="ECO:0000313" key="4">
    <source>
        <dbReference type="Proteomes" id="UP001162131"/>
    </source>
</evidence>
<feature type="domain" description="PX" evidence="2">
    <location>
        <begin position="237"/>
        <end position="346"/>
    </location>
</feature>